<evidence type="ECO:0000313" key="6">
    <source>
        <dbReference type="EMBL" id="PNY82415.1"/>
    </source>
</evidence>
<evidence type="ECO:0000256" key="3">
    <source>
        <dbReference type="ARBA" id="ARBA00022679"/>
    </source>
</evidence>
<dbReference type="Gene3D" id="3.40.1080.10">
    <property type="entry name" value="Glutaconate Coenzyme A-transferase"/>
    <property type="match status" value="2"/>
</dbReference>
<dbReference type="InterPro" id="IPR012792">
    <property type="entry name" value="3-oxoacid_CoA-transf_A"/>
</dbReference>
<dbReference type="GO" id="GO:0046952">
    <property type="term" value="P:ketone body catabolic process"/>
    <property type="evidence" value="ECO:0007669"/>
    <property type="project" value="InterPro"/>
</dbReference>
<feature type="active site" description="5-glutamyl coenzyme A thioester intermediate" evidence="5">
    <location>
        <position position="300"/>
    </location>
</feature>
<dbReference type="NCBIfam" id="TIGR02428">
    <property type="entry name" value="pcaJ_scoB_fam"/>
    <property type="match status" value="1"/>
</dbReference>
<evidence type="ECO:0000256" key="1">
    <source>
        <dbReference type="ARBA" id="ARBA00007047"/>
    </source>
</evidence>
<evidence type="ECO:0000256" key="2">
    <source>
        <dbReference type="ARBA" id="ARBA00007154"/>
    </source>
</evidence>
<comment type="similarity">
    <text evidence="2 4">Belongs to the 3-oxoacid CoA-transferase family.</text>
</comment>
<dbReference type="InterPro" id="IPR012791">
    <property type="entry name" value="3-oxoacid_CoA-transf_B"/>
</dbReference>
<dbReference type="Proteomes" id="UP000236379">
    <property type="component" value="Unassembled WGS sequence"/>
</dbReference>
<dbReference type="OrthoDB" id="9778604at2"/>
<sequence>MRGGRAGRGRDHRAGGGVKTVPVITAPQAAALVKSGQTLLVGGFGMTGNPVHLVHALAELPTNALTYVANNVSEPGLSGGRMLRNRQLSKAVGSYFTSNPEAVRAHQEGWLEVELLPQGTLAEAIRAGGAGLGGFYTPTAAGTLIAAGAEVRTLGGQEMVFVPALRGDVAFIRAWRADTAGNLQYRLTEQNFNRAMATAADLVVAEVEEIVPVGSIAPEQVHTPGLYVDYLVQATLTLDDLGTSASVRGGSKRVDEGRLNMARRALQELRPGDVVNLGIGIPTLVADLITPEHGVTLHTENGMLGVGPAPEDGGALDYPVNAGKIPVTALPGASYFDSADSFAMIRGRHVDVAVMGGLQVDEHGNLANWAVPGKPLLGVGGAMDLASGARRLIITMSHTDPDGTPKVVPECTLPLTTRGAVDMIITDRAVFEFLGGQLTLTGLMPGTTLEEVRVTTGARFVERLQAEG</sequence>
<proteinExistence type="inferred from homology"/>
<dbReference type="EMBL" id="PPPD01000001">
    <property type="protein sequence ID" value="PNY82415.1"/>
    <property type="molecule type" value="Genomic_DNA"/>
</dbReference>
<dbReference type="PANTHER" id="PTHR13707:SF57">
    <property type="entry name" value="SUCCINYL-COA:3-KETOACID COENZYME A TRANSFERASE SUBUNIT B-RELATED"/>
    <property type="match status" value="1"/>
</dbReference>
<comment type="similarity">
    <text evidence="1">Belongs to the 3-oxoacid CoA-transferase subunit B family.</text>
</comment>
<dbReference type="SUPFAM" id="SSF100950">
    <property type="entry name" value="NagB/RpiA/CoA transferase-like"/>
    <property type="match status" value="2"/>
</dbReference>
<reference evidence="6 7" key="1">
    <citation type="submission" date="2018-01" db="EMBL/GenBank/DDBJ databases">
        <title>Deinococcus koreensis sp. nov., a radiation-resistant bacterium isolated from river water.</title>
        <authorList>
            <person name="Choi A."/>
        </authorList>
    </citation>
    <scope>NUCLEOTIDE SEQUENCE [LARGE SCALE GENOMIC DNA]</scope>
    <source>
        <strain evidence="6 7">SJW1-2</strain>
    </source>
</reference>
<keyword evidence="3 4" id="KW-0808">Transferase</keyword>
<dbReference type="InterPro" id="IPR037171">
    <property type="entry name" value="NagB/RpiA_transferase-like"/>
</dbReference>
<comment type="caution">
    <text evidence="6">The sequence shown here is derived from an EMBL/GenBank/DDBJ whole genome shotgun (WGS) entry which is preliminary data.</text>
</comment>
<dbReference type="SMART" id="SM00882">
    <property type="entry name" value="CoA_trans"/>
    <property type="match status" value="2"/>
</dbReference>
<dbReference type="PIRSF" id="PIRSF000858">
    <property type="entry name" value="SCOT-t"/>
    <property type="match status" value="1"/>
</dbReference>
<dbReference type="PANTHER" id="PTHR13707">
    <property type="entry name" value="KETOACID-COENZYME A TRANSFERASE"/>
    <property type="match status" value="1"/>
</dbReference>
<evidence type="ECO:0000256" key="5">
    <source>
        <dbReference type="PIRSR" id="PIRSR000858-1"/>
    </source>
</evidence>
<organism evidence="6 7">
    <name type="scientific">Deinococcus koreensis</name>
    <dbReference type="NCBI Taxonomy" id="2054903"/>
    <lineage>
        <taxon>Bacteria</taxon>
        <taxon>Thermotogati</taxon>
        <taxon>Deinococcota</taxon>
        <taxon>Deinococci</taxon>
        <taxon>Deinococcales</taxon>
        <taxon>Deinococcaceae</taxon>
        <taxon>Deinococcus</taxon>
    </lineage>
</organism>
<gene>
    <name evidence="6" type="ORF">CVO96_14575</name>
</gene>
<name>A0A2K3V0V1_9DEIO</name>
<evidence type="ECO:0000313" key="7">
    <source>
        <dbReference type="Proteomes" id="UP000236379"/>
    </source>
</evidence>
<keyword evidence="7" id="KW-1185">Reference proteome</keyword>
<accession>A0A2K3V0V1</accession>
<dbReference type="Pfam" id="PF01144">
    <property type="entry name" value="CoA_trans"/>
    <property type="match status" value="2"/>
</dbReference>
<dbReference type="GO" id="GO:0008410">
    <property type="term" value="F:CoA-transferase activity"/>
    <property type="evidence" value="ECO:0007669"/>
    <property type="project" value="InterPro"/>
</dbReference>
<dbReference type="NCBIfam" id="TIGR02429">
    <property type="entry name" value="pcaI_scoA_fam"/>
    <property type="match status" value="1"/>
</dbReference>
<protein>
    <submittedName>
        <fullName evidence="6">Succinyl-CoA--3-ketoacid-CoA transferase</fullName>
    </submittedName>
</protein>
<dbReference type="InterPro" id="IPR004165">
    <property type="entry name" value="CoA_trans_fam_I"/>
</dbReference>
<dbReference type="InterPro" id="IPR014388">
    <property type="entry name" value="3-oxoacid_CoA-transferase"/>
</dbReference>
<evidence type="ECO:0000256" key="4">
    <source>
        <dbReference type="PIRNR" id="PIRNR000858"/>
    </source>
</evidence>
<dbReference type="AlphaFoldDB" id="A0A2K3V0V1"/>